<proteinExistence type="predicted"/>
<dbReference type="AlphaFoldDB" id="A0A4D7JGW6"/>
<accession>A0A4D7JGW6</accession>
<evidence type="ECO:0000313" key="1">
    <source>
        <dbReference type="EMBL" id="QCK14841.1"/>
    </source>
</evidence>
<gene>
    <name evidence="1" type="ORF">DCC35_08855</name>
</gene>
<protein>
    <submittedName>
        <fullName evidence="1">Uncharacterized protein</fullName>
    </submittedName>
</protein>
<dbReference type="Proteomes" id="UP000298616">
    <property type="component" value="Chromosome"/>
</dbReference>
<sequence>MKKGFTAILASVVLIIILDTIFNITSGKVYPEFGTYTGVLYKVSGEDRSREETFEVSFNSGNYELIMEGQKIADGKYRLINNKIKFINSIEEVSDISQVFDGSFERINSGTLFVLERTLDEIVYRLHLEKNNLNE</sequence>
<keyword evidence="2" id="KW-1185">Reference proteome</keyword>
<organism evidence="1 2">
    <name type="scientific">Mangrovivirga cuniculi</name>
    <dbReference type="NCBI Taxonomy" id="2715131"/>
    <lineage>
        <taxon>Bacteria</taxon>
        <taxon>Pseudomonadati</taxon>
        <taxon>Bacteroidota</taxon>
        <taxon>Cytophagia</taxon>
        <taxon>Cytophagales</taxon>
        <taxon>Mangrovivirgaceae</taxon>
        <taxon>Mangrovivirga</taxon>
    </lineage>
</organism>
<dbReference type="KEGG" id="fpf:DCC35_08855"/>
<dbReference type="EMBL" id="CP028923">
    <property type="protein sequence ID" value="QCK14841.1"/>
    <property type="molecule type" value="Genomic_DNA"/>
</dbReference>
<evidence type="ECO:0000313" key="2">
    <source>
        <dbReference type="Proteomes" id="UP000298616"/>
    </source>
</evidence>
<name>A0A4D7JGW6_9BACT</name>
<reference evidence="1 2" key="1">
    <citation type="submission" date="2018-04" db="EMBL/GenBank/DDBJ databases">
        <title>Complete genome uncultured novel isolate.</title>
        <authorList>
            <person name="Merlino G."/>
        </authorList>
    </citation>
    <scope>NUCLEOTIDE SEQUENCE [LARGE SCALE GENOMIC DNA]</scope>
    <source>
        <strain evidence="2">R1DC9</strain>
    </source>
</reference>